<dbReference type="RefSeq" id="WP_307243509.1">
    <property type="nucleotide sequence ID" value="NZ_JAUSQZ010000001.1"/>
</dbReference>
<dbReference type="InterPro" id="IPR002550">
    <property type="entry name" value="CNNM"/>
</dbReference>
<dbReference type="Proteomes" id="UP001235712">
    <property type="component" value="Unassembled WGS sequence"/>
</dbReference>
<evidence type="ECO:0000256" key="1">
    <source>
        <dbReference type="ARBA" id="ARBA00004651"/>
    </source>
</evidence>
<evidence type="ECO:0000313" key="15">
    <source>
        <dbReference type="Proteomes" id="UP001235712"/>
    </source>
</evidence>
<keyword evidence="4 10" id="KW-0812">Transmembrane</keyword>
<dbReference type="EMBL" id="JAUSQZ010000001">
    <property type="protein sequence ID" value="MDP9827456.1"/>
    <property type="molecule type" value="Genomic_DNA"/>
</dbReference>
<reference evidence="14 15" key="1">
    <citation type="submission" date="2023-07" db="EMBL/GenBank/DDBJ databases">
        <title>Sequencing the genomes of 1000 actinobacteria strains.</title>
        <authorList>
            <person name="Klenk H.-P."/>
        </authorList>
    </citation>
    <scope>NUCLEOTIDE SEQUENCE [LARGE SCALE GENOMIC DNA]</scope>
    <source>
        <strain evidence="14 15">DSM 44388</strain>
    </source>
</reference>
<dbReference type="Gene3D" id="3.30.465.10">
    <property type="match status" value="1"/>
</dbReference>
<evidence type="ECO:0000256" key="8">
    <source>
        <dbReference type="ARBA" id="ARBA00023136"/>
    </source>
</evidence>
<dbReference type="PANTHER" id="PTHR43099">
    <property type="entry name" value="UPF0053 PROTEIN YRKA"/>
    <property type="match status" value="1"/>
</dbReference>
<evidence type="ECO:0000256" key="3">
    <source>
        <dbReference type="ARBA" id="ARBA00022475"/>
    </source>
</evidence>
<comment type="caution">
    <text evidence="14">The sequence shown here is derived from an EMBL/GenBank/DDBJ whole genome shotgun (WGS) entry which is preliminary data.</text>
</comment>
<comment type="similarity">
    <text evidence="2">Belongs to the UPF0053 family.</text>
</comment>
<keyword evidence="15" id="KW-1185">Reference proteome</keyword>
<protein>
    <submittedName>
        <fullName evidence="14">CBS domain containing-hemolysin-like protein</fullName>
    </submittedName>
</protein>
<gene>
    <name evidence="14" type="ORF">J2S57_003205</name>
</gene>
<dbReference type="InterPro" id="IPR016169">
    <property type="entry name" value="FAD-bd_PCMH_sub2"/>
</dbReference>
<name>A0ABT9P433_9ACTN</name>
<dbReference type="InterPro" id="IPR046342">
    <property type="entry name" value="CBS_dom_sf"/>
</dbReference>
<feature type="domain" description="CBS" evidence="12">
    <location>
        <begin position="286"/>
        <end position="346"/>
    </location>
</feature>
<dbReference type="SUPFAM" id="SSF54631">
    <property type="entry name" value="CBS-domain pair"/>
    <property type="match status" value="1"/>
</dbReference>
<dbReference type="Pfam" id="PF01595">
    <property type="entry name" value="CNNM"/>
    <property type="match status" value="1"/>
</dbReference>
<dbReference type="Pfam" id="PF03471">
    <property type="entry name" value="CorC_HlyC"/>
    <property type="match status" value="1"/>
</dbReference>
<keyword evidence="8 10" id="KW-0472">Membrane</keyword>
<accession>A0ABT9P433</accession>
<evidence type="ECO:0000256" key="10">
    <source>
        <dbReference type="PROSITE-ProRule" id="PRU01193"/>
    </source>
</evidence>
<organism evidence="14 15">
    <name type="scientific">Kineosporia succinea</name>
    <dbReference type="NCBI Taxonomy" id="84632"/>
    <lineage>
        <taxon>Bacteria</taxon>
        <taxon>Bacillati</taxon>
        <taxon>Actinomycetota</taxon>
        <taxon>Actinomycetes</taxon>
        <taxon>Kineosporiales</taxon>
        <taxon>Kineosporiaceae</taxon>
        <taxon>Kineosporia</taxon>
    </lineage>
</organism>
<dbReference type="InterPro" id="IPR051676">
    <property type="entry name" value="UPF0053_domain"/>
</dbReference>
<evidence type="ECO:0000256" key="4">
    <source>
        <dbReference type="ARBA" id="ARBA00022692"/>
    </source>
</evidence>
<sequence length="464" mass="48860">MTEWILLGLGVLLTLGTAIFVAAEFSLVALDRSTVERAIESGDKRAPGVLAAIRTLSTQLSGAQVGITITTLVVGYLVRPSLASLLEGPAEAVGLTGAAVGSVSVAVALIVATGFSMVVGELIPKNLAISVPLPTARVVAGPQRAFSTVMKPLITVLNGSANRLLRAVGVEPQEELSAGRSPEELAALVRHSAAAGTLDQQTATLLTRSLGFAGRSAADVMTPRVRMLVLQRDDTASAVITLARRTGHSRFPVVEGDLDDVVGVVHLKSAVAVPMERRDEVPVAAIMSEALRVPETMRLDPLLVELRALGLQLAVVVDEYGGTAGVVTLEDVVEELVGDVSDEHDRSRPGIVRRRDGAWLVPGLMRPDEVRERTGVDVPDGHAYETLGGFVMAGLGRIPAVGDEVVLEGARVRVERMDGRRVDRVRLVLEGATPVRGTEVRTIKDITEAGPDPVFSISGARGQS</sequence>
<dbReference type="InterPro" id="IPR036318">
    <property type="entry name" value="FAD-bd_PCMH-like_sf"/>
</dbReference>
<evidence type="ECO:0000256" key="5">
    <source>
        <dbReference type="ARBA" id="ARBA00022737"/>
    </source>
</evidence>
<dbReference type="InterPro" id="IPR044751">
    <property type="entry name" value="Ion_transp-like_CBS"/>
</dbReference>
<dbReference type="CDD" id="cd04590">
    <property type="entry name" value="CBS_pair_CorC_HlyC_assoc"/>
    <property type="match status" value="1"/>
</dbReference>
<dbReference type="Pfam" id="PF00571">
    <property type="entry name" value="CBS"/>
    <property type="match status" value="2"/>
</dbReference>
<evidence type="ECO:0000256" key="7">
    <source>
        <dbReference type="ARBA" id="ARBA00023122"/>
    </source>
</evidence>
<comment type="subcellular location">
    <subcellularLocation>
        <location evidence="1">Cell membrane</location>
        <topology evidence="1">Multi-pass membrane protein</topology>
    </subcellularLocation>
</comment>
<keyword evidence="6 10" id="KW-1133">Transmembrane helix</keyword>
<feature type="domain" description="CBS" evidence="12">
    <location>
        <begin position="221"/>
        <end position="280"/>
    </location>
</feature>
<evidence type="ECO:0000256" key="9">
    <source>
        <dbReference type="PROSITE-ProRule" id="PRU00703"/>
    </source>
</evidence>
<keyword evidence="7 9" id="KW-0129">CBS domain</keyword>
<dbReference type="SMART" id="SM01091">
    <property type="entry name" value="CorC_HlyC"/>
    <property type="match status" value="1"/>
</dbReference>
<feature type="transmembrane region" description="Helical" evidence="11">
    <location>
        <begin position="98"/>
        <end position="119"/>
    </location>
</feature>
<feature type="domain" description="CNNM transmembrane" evidence="13">
    <location>
        <begin position="1"/>
        <end position="202"/>
    </location>
</feature>
<keyword evidence="3" id="KW-1003">Cell membrane</keyword>
<evidence type="ECO:0000313" key="14">
    <source>
        <dbReference type="EMBL" id="MDP9827456.1"/>
    </source>
</evidence>
<evidence type="ECO:0000256" key="2">
    <source>
        <dbReference type="ARBA" id="ARBA00006337"/>
    </source>
</evidence>
<dbReference type="PROSITE" id="PS51371">
    <property type="entry name" value="CBS"/>
    <property type="match status" value="2"/>
</dbReference>
<evidence type="ECO:0000256" key="11">
    <source>
        <dbReference type="SAM" id="Phobius"/>
    </source>
</evidence>
<dbReference type="PROSITE" id="PS51846">
    <property type="entry name" value="CNNM"/>
    <property type="match status" value="1"/>
</dbReference>
<evidence type="ECO:0000259" key="13">
    <source>
        <dbReference type="PROSITE" id="PS51846"/>
    </source>
</evidence>
<keyword evidence="5" id="KW-0677">Repeat</keyword>
<feature type="transmembrane region" description="Helical" evidence="11">
    <location>
        <begin position="51"/>
        <end position="78"/>
    </location>
</feature>
<feature type="transmembrane region" description="Helical" evidence="11">
    <location>
        <begin position="6"/>
        <end position="30"/>
    </location>
</feature>
<dbReference type="Gene3D" id="3.10.580.10">
    <property type="entry name" value="CBS-domain"/>
    <property type="match status" value="1"/>
</dbReference>
<dbReference type="InterPro" id="IPR000644">
    <property type="entry name" value="CBS_dom"/>
</dbReference>
<dbReference type="InterPro" id="IPR005170">
    <property type="entry name" value="Transptr-assoc_dom"/>
</dbReference>
<evidence type="ECO:0000256" key="6">
    <source>
        <dbReference type="ARBA" id="ARBA00022989"/>
    </source>
</evidence>
<dbReference type="PANTHER" id="PTHR43099:SF6">
    <property type="entry name" value="UPF0053 PROTEIN RV1842C"/>
    <property type="match status" value="1"/>
</dbReference>
<proteinExistence type="inferred from homology"/>
<dbReference type="SUPFAM" id="SSF56176">
    <property type="entry name" value="FAD-binding/transporter-associated domain-like"/>
    <property type="match status" value="1"/>
</dbReference>
<evidence type="ECO:0000259" key="12">
    <source>
        <dbReference type="PROSITE" id="PS51371"/>
    </source>
</evidence>